<dbReference type="EMBL" id="QICN01000002">
    <property type="protein sequence ID" value="PXV70174.1"/>
    <property type="molecule type" value="Genomic_DNA"/>
</dbReference>
<dbReference type="InterPro" id="IPR000182">
    <property type="entry name" value="GNAT_dom"/>
</dbReference>
<keyword evidence="3" id="KW-0808">Transferase</keyword>
<evidence type="ECO:0000313" key="3">
    <source>
        <dbReference type="EMBL" id="PXV70174.1"/>
    </source>
</evidence>
<reference evidence="3 4" key="1">
    <citation type="submission" date="2018-04" db="EMBL/GenBank/DDBJ databases">
        <title>Genomic Encyclopedia of Type Strains, Phase IV (KMG-IV): sequencing the most valuable type-strain genomes for metagenomic binning, comparative biology and taxonomic classification.</title>
        <authorList>
            <person name="Goeker M."/>
        </authorList>
    </citation>
    <scope>NUCLEOTIDE SEQUENCE [LARGE SCALE GENOMIC DNA]</scope>
    <source>
        <strain evidence="3 4">DSM 104150</strain>
    </source>
</reference>
<sequence length="209" mass="23532">MAPVAGPLSSAPFADDDAMQDLVTTWYLEMRDPAMLRPARMPAVEPLIMQARAPLPMLSRFLYTAVGGHWFWRDRLGWSYARWMAWLDRLQLQTWVLYVDGTPAGYVELELQAGDDVEIAYFGLMREFTGRGLGGHLLTRGIEQAWAMGARRVWVHTCSLDGPAALANYEARGMRQYQVEHRTIERPPTPDGPWPGWDHVAPEPGPGPA</sequence>
<dbReference type="AlphaFoldDB" id="A0A318EEU4"/>
<protein>
    <submittedName>
        <fullName evidence="3">Acetyltransferase (GNAT) family protein</fullName>
    </submittedName>
</protein>
<proteinExistence type="predicted"/>
<keyword evidence="4" id="KW-1185">Reference proteome</keyword>
<dbReference type="InterPro" id="IPR016181">
    <property type="entry name" value="Acyl_CoA_acyltransferase"/>
</dbReference>
<dbReference type="Pfam" id="PF00583">
    <property type="entry name" value="Acetyltransf_1"/>
    <property type="match status" value="1"/>
</dbReference>
<organism evidence="3 4">
    <name type="scientific">Sinimarinibacterium flocculans</name>
    <dbReference type="NCBI Taxonomy" id="985250"/>
    <lineage>
        <taxon>Bacteria</taxon>
        <taxon>Pseudomonadati</taxon>
        <taxon>Pseudomonadota</taxon>
        <taxon>Gammaproteobacteria</taxon>
        <taxon>Nevskiales</taxon>
        <taxon>Nevskiaceae</taxon>
        <taxon>Sinimarinibacterium</taxon>
    </lineage>
</organism>
<evidence type="ECO:0000259" key="2">
    <source>
        <dbReference type="PROSITE" id="PS51186"/>
    </source>
</evidence>
<dbReference type="CDD" id="cd04301">
    <property type="entry name" value="NAT_SF"/>
    <property type="match status" value="1"/>
</dbReference>
<dbReference type="SUPFAM" id="SSF55729">
    <property type="entry name" value="Acyl-CoA N-acyltransferases (Nat)"/>
    <property type="match status" value="1"/>
</dbReference>
<evidence type="ECO:0000256" key="1">
    <source>
        <dbReference type="SAM" id="MobiDB-lite"/>
    </source>
</evidence>
<dbReference type="Proteomes" id="UP000248330">
    <property type="component" value="Unassembled WGS sequence"/>
</dbReference>
<feature type="domain" description="N-acetyltransferase" evidence="2">
    <location>
        <begin position="34"/>
        <end position="190"/>
    </location>
</feature>
<evidence type="ECO:0000313" key="4">
    <source>
        <dbReference type="Proteomes" id="UP000248330"/>
    </source>
</evidence>
<name>A0A318EEU4_9GAMM</name>
<dbReference type="Gene3D" id="3.40.630.30">
    <property type="match status" value="1"/>
</dbReference>
<comment type="caution">
    <text evidence="3">The sequence shown here is derived from an EMBL/GenBank/DDBJ whole genome shotgun (WGS) entry which is preliminary data.</text>
</comment>
<feature type="region of interest" description="Disordered" evidence="1">
    <location>
        <begin position="184"/>
        <end position="209"/>
    </location>
</feature>
<dbReference type="GO" id="GO:0016747">
    <property type="term" value="F:acyltransferase activity, transferring groups other than amino-acyl groups"/>
    <property type="evidence" value="ECO:0007669"/>
    <property type="project" value="InterPro"/>
</dbReference>
<accession>A0A318EEU4</accession>
<dbReference type="PROSITE" id="PS51186">
    <property type="entry name" value="GNAT"/>
    <property type="match status" value="1"/>
</dbReference>
<gene>
    <name evidence="3" type="ORF">C8D93_10226</name>
</gene>